<dbReference type="Proteomes" id="UP000006882">
    <property type="component" value="Chromosome G6"/>
</dbReference>
<sequence>MSLFGKKQKKPFDFQYRGSKSRKSKQGRVKLLSWACECSQNLITTSYRSLLPLQKVNPQIYSAESKALTLIP</sequence>
<accession>A0A251NZ19</accession>
<organism evidence="1 2">
    <name type="scientific">Prunus persica</name>
    <name type="common">Peach</name>
    <name type="synonym">Amygdalus persica</name>
    <dbReference type="NCBI Taxonomy" id="3760"/>
    <lineage>
        <taxon>Eukaryota</taxon>
        <taxon>Viridiplantae</taxon>
        <taxon>Streptophyta</taxon>
        <taxon>Embryophyta</taxon>
        <taxon>Tracheophyta</taxon>
        <taxon>Spermatophyta</taxon>
        <taxon>Magnoliopsida</taxon>
        <taxon>eudicotyledons</taxon>
        <taxon>Gunneridae</taxon>
        <taxon>Pentapetalae</taxon>
        <taxon>rosids</taxon>
        <taxon>fabids</taxon>
        <taxon>Rosales</taxon>
        <taxon>Rosaceae</taxon>
        <taxon>Amygdaloideae</taxon>
        <taxon>Amygdaleae</taxon>
        <taxon>Prunus</taxon>
    </lineage>
</organism>
<dbReference type="AlphaFoldDB" id="A0A251NZ19"/>
<evidence type="ECO:0000313" key="1">
    <source>
        <dbReference type="EMBL" id="ONI04588.1"/>
    </source>
</evidence>
<reference evidence="1 2" key="1">
    <citation type="journal article" date="2013" name="Nat. Genet.">
        <title>The high-quality draft genome of peach (Prunus persica) identifies unique patterns of genetic diversity, domestication and genome evolution.</title>
        <authorList>
            <consortium name="International Peach Genome Initiative"/>
            <person name="Verde I."/>
            <person name="Abbott A.G."/>
            <person name="Scalabrin S."/>
            <person name="Jung S."/>
            <person name="Shu S."/>
            <person name="Marroni F."/>
            <person name="Zhebentyayeva T."/>
            <person name="Dettori M.T."/>
            <person name="Grimwood J."/>
            <person name="Cattonaro F."/>
            <person name="Zuccolo A."/>
            <person name="Rossini L."/>
            <person name="Jenkins J."/>
            <person name="Vendramin E."/>
            <person name="Meisel L.A."/>
            <person name="Decroocq V."/>
            <person name="Sosinski B."/>
            <person name="Prochnik S."/>
            <person name="Mitros T."/>
            <person name="Policriti A."/>
            <person name="Cipriani G."/>
            <person name="Dondini L."/>
            <person name="Ficklin S."/>
            <person name="Goodstein D.M."/>
            <person name="Xuan P."/>
            <person name="Del Fabbro C."/>
            <person name="Aramini V."/>
            <person name="Copetti D."/>
            <person name="Gonzalez S."/>
            <person name="Horner D.S."/>
            <person name="Falchi R."/>
            <person name="Lucas S."/>
            <person name="Mica E."/>
            <person name="Maldonado J."/>
            <person name="Lazzari B."/>
            <person name="Bielenberg D."/>
            <person name="Pirona R."/>
            <person name="Miculan M."/>
            <person name="Barakat A."/>
            <person name="Testolin R."/>
            <person name="Stella A."/>
            <person name="Tartarini S."/>
            <person name="Tonutti P."/>
            <person name="Arus P."/>
            <person name="Orellana A."/>
            <person name="Wells C."/>
            <person name="Main D."/>
            <person name="Vizzotto G."/>
            <person name="Silva H."/>
            <person name="Salamini F."/>
            <person name="Schmutz J."/>
            <person name="Morgante M."/>
            <person name="Rokhsar D.S."/>
        </authorList>
    </citation>
    <scope>NUCLEOTIDE SEQUENCE [LARGE SCALE GENOMIC DNA]</scope>
    <source>
        <strain evidence="2">cv. Nemared</strain>
    </source>
</reference>
<gene>
    <name evidence="1" type="ORF">PRUPE_6G328800</name>
</gene>
<keyword evidence="2" id="KW-1185">Reference proteome</keyword>
<proteinExistence type="predicted"/>
<name>A0A251NZ19_PRUPE</name>
<dbReference type="EMBL" id="CM007656">
    <property type="protein sequence ID" value="ONI04588.1"/>
    <property type="molecule type" value="Genomic_DNA"/>
</dbReference>
<dbReference type="Gramene" id="ONI04588">
    <property type="protein sequence ID" value="ONI04588"/>
    <property type="gene ID" value="PRUPE_6G328800"/>
</dbReference>
<protein>
    <submittedName>
        <fullName evidence="1">Uncharacterized protein</fullName>
    </submittedName>
</protein>
<evidence type="ECO:0000313" key="2">
    <source>
        <dbReference type="Proteomes" id="UP000006882"/>
    </source>
</evidence>